<feature type="chain" id="PRO_5046924868" description="Subtilisin" evidence="1">
    <location>
        <begin position="24"/>
        <end position="101"/>
    </location>
</feature>
<reference evidence="2" key="1">
    <citation type="submission" date="2023-10" db="EMBL/GenBank/DDBJ databases">
        <authorList>
            <person name="Chen Y."/>
            <person name="Shah S."/>
            <person name="Dougan E. K."/>
            <person name="Thang M."/>
            <person name="Chan C."/>
        </authorList>
    </citation>
    <scope>NUCLEOTIDE SEQUENCE [LARGE SCALE GENOMIC DNA]</scope>
</reference>
<name>A0ABN9TMX0_9DINO</name>
<gene>
    <name evidence="2" type="ORF">PCOR1329_LOCUS40506</name>
</gene>
<dbReference type="EMBL" id="CAUYUJ010014885">
    <property type="protein sequence ID" value="CAK0847236.1"/>
    <property type="molecule type" value="Genomic_DNA"/>
</dbReference>
<accession>A0ABN9TMX0</accession>
<keyword evidence="3" id="KW-1185">Reference proteome</keyword>
<proteinExistence type="predicted"/>
<evidence type="ECO:0000313" key="2">
    <source>
        <dbReference type="EMBL" id="CAK0847236.1"/>
    </source>
</evidence>
<keyword evidence="1" id="KW-0732">Signal</keyword>
<organism evidence="2 3">
    <name type="scientific">Prorocentrum cordatum</name>
    <dbReference type="NCBI Taxonomy" id="2364126"/>
    <lineage>
        <taxon>Eukaryota</taxon>
        <taxon>Sar</taxon>
        <taxon>Alveolata</taxon>
        <taxon>Dinophyceae</taxon>
        <taxon>Prorocentrales</taxon>
        <taxon>Prorocentraceae</taxon>
        <taxon>Prorocentrum</taxon>
    </lineage>
</organism>
<protein>
    <recommendedName>
        <fullName evidence="4">Subtilisin</fullName>
    </recommendedName>
</protein>
<evidence type="ECO:0000256" key="1">
    <source>
        <dbReference type="SAM" id="SignalP"/>
    </source>
</evidence>
<comment type="caution">
    <text evidence="2">The sequence shown here is derived from an EMBL/GenBank/DDBJ whole genome shotgun (WGS) entry which is preliminary data.</text>
</comment>
<evidence type="ECO:0000313" key="3">
    <source>
        <dbReference type="Proteomes" id="UP001189429"/>
    </source>
</evidence>
<sequence>MMRVSILNKAVAMALWPWKLVCSGSSDNGTSLLDGGMDEEDGLLQAATYDIDAKVLPSPSSYPAACGKFCQHASAALLCGNAQTALAYLLSLVGARTTFKL</sequence>
<evidence type="ECO:0008006" key="4">
    <source>
        <dbReference type="Google" id="ProtNLM"/>
    </source>
</evidence>
<dbReference type="Proteomes" id="UP001189429">
    <property type="component" value="Unassembled WGS sequence"/>
</dbReference>
<feature type="signal peptide" evidence="1">
    <location>
        <begin position="1"/>
        <end position="23"/>
    </location>
</feature>